<gene>
    <name evidence="2" type="ORF">FQ775_13600</name>
</gene>
<dbReference type="Proteomes" id="UP000321389">
    <property type="component" value="Chromosome"/>
</dbReference>
<dbReference type="InterPro" id="IPR023606">
    <property type="entry name" value="CoA-Trfase_III_dom_1_sf"/>
</dbReference>
<organism evidence="2 3">
    <name type="scientific">Nitratireductor mangrovi</name>
    <dbReference type="NCBI Taxonomy" id="2599600"/>
    <lineage>
        <taxon>Bacteria</taxon>
        <taxon>Pseudomonadati</taxon>
        <taxon>Pseudomonadota</taxon>
        <taxon>Alphaproteobacteria</taxon>
        <taxon>Hyphomicrobiales</taxon>
        <taxon>Phyllobacteriaceae</taxon>
        <taxon>Nitratireductor</taxon>
    </lineage>
</organism>
<dbReference type="SUPFAM" id="SSF89796">
    <property type="entry name" value="CoA-transferase family III (CaiB/BaiF)"/>
    <property type="match status" value="1"/>
</dbReference>
<dbReference type="KEGG" id="niy:FQ775_13600"/>
<evidence type="ECO:0000256" key="1">
    <source>
        <dbReference type="ARBA" id="ARBA00022679"/>
    </source>
</evidence>
<sequence length="397" mass="42907">MSAHGPLFGESVLDLTRAFGGPLCTMMLGEMGAQVIKVEEPSSGDETRTWPVKLGAGLSTYFATLNRNKHSLTLNLKSDEGRAIALELAGRSGIFVENFTPGVAERLGVGYEAIRSKRPDVIYCSISGFGQSGPYRNRKGYDPILQAMGGLMGVTGEKGGGPIKSMIPVADIAAGLAASNAILAAIVHREKTGEGQYLDMSMMDVMVSLTTILGTAVLNGGRVPPRSGTENPVRVPSAAFECSDGKYLQLVPNQRQWKSFCDVVGAPELADDPRFIDNLARIDNQDELYPRLRAIFRTRTSAEWEDKLLAAGIPAGPILLLDELFKNPQVVAREMVFEYDHPTGGPVKALNLPFRMSGSPVRMNCVPPDLGEHTDDILKSLGRSSEDIRRMRESGVV</sequence>
<dbReference type="PANTHER" id="PTHR48207:SF3">
    <property type="entry name" value="SUCCINATE--HYDROXYMETHYLGLUTARATE COA-TRANSFERASE"/>
    <property type="match status" value="1"/>
</dbReference>
<dbReference type="AlphaFoldDB" id="A0A5B8L0C8"/>
<name>A0A5B8L0C8_9HYPH</name>
<protein>
    <submittedName>
        <fullName evidence="2">CoA transferase</fullName>
    </submittedName>
</protein>
<dbReference type="Gene3D" id="3.30.1540.10">
    <property type="entry name" value="formyl-coa transferase, domain 3"/>
    <property type="match status" value="1"/>
</dbReference>
<dbReference type="PANTHER" id="PTHR48207">
    <property type="entry name" value="SUCCINATE--HYDROXYMETHYLGLUTARATE COA-TRANSFERASE"/>
    <property type="match status" value="1"/>
</dbReference>
<dbReference type="InterPro" id="IPR003673">
    <property type="entry name" value="CoA-Trfase_fam_III"/>
</dbReference>
<dbReference type="OrthoDB" id="9806585at2"/>
<dbReference type="RefSeq" id="WP_146299976.1">
    <property type="nucleotide sequence ID" value="NZ_CP042301.2"/>
</dbReference>
<accession>A0A5B8L0C8</accession>
<reference evidence="2" key="1">
    <citation type="submission" date="2020-04" db="EMBL/GenBank/DDBJ databases">
        <title>Nitratireductor sp. nov. isolated from mangrove soil.</title>
        <authorList>
            <person name="Ye Y."/>
        </authorList>
    </citation>
    <scope>NUCLEOTIDE SEQUENCE</scope>
    <source>
        <strain evidence="2">SY7</strain>
    </source>
</reference>
<keyword evidence="3" id="KW-1185">Reference proteome</keyword>
<dbReference type="InterPro" id="IPR044855">
    <property type="entry name" value="CoA-Trfase_III_dom3_sf"/>
</dbReference>
<proteinExistence type="predicted"/>
<keyword evidence="1 2" id="KW-0808">Transferase</keyword>
<evidence type="ECO:0000313" key="3">
    <source>
        <dbReference type="Proteomes" id="UP000321389"/>
    </source>
</evidence>
<dbReference type="InterPro" id="IPR050483">
    <property type="entry name" value="CoA-transferase_III_domain"/>
</dbReference>
<dbReference type="GO" id="GO:0008410">
    <property type="term" value="F:CoA-transferase activity"/>
    <property type="evidence" value="ECO:0007669"/>
    <property type="project" value="TreeGrafter"/>
</dbReference>
<dbReference type="Pfam" id="PF02515">
    <property type="entry name" value="CoA_transf_3"/>
    <property type="match status" value="1"/>
</dbReference>
<evidence type="ECO:0000313" key="2">
    <source>
        <dbReference type="EMBL" id="QDZ01331.1"/>
    </source>
</evidence>
<dbReference type="EMBL" id="CP042301">
    <property type="protein sequence ID" value="QDZ01331.1"/>
    <property type="molecule type" value="Genomic_DNA"/>
</dbReference>
<dbReference type="Gene3D" id="3.40.50.10540">
    <property type="entry name" value="Crotonobetainyl-coa:carnitine coa-transferase, domain 1"/>
    <property type="match status" value="1"/>
</dbReference>